<feature type="transmembrane region" description="Helical" evidence="1">
    <location>
        <begin position="702"/>
        <end position="724"/>
    </location>
</feature>
<feature type="transmembrane region" description="Helical" evidence="1">
    <location>
        <begin position="730"/>
        <end position="748"/>
    </location>
</feature>
<feature type="transmembrane region" description="Helical" evidence="1">
    <location>
        <begin position="159"/>
        <end position="175"/>
    </location>
</feature>
<feature type="transmembrane region" description="Helical" evidence="1">
    <location>
        <begin position="644"/>
        <end position="662"/>
    </location>
</feature>
<feature type="transmembrane region" description="Helical" evidence="1">
    <location>
        <begin position="668"/>
        <end position="690"/>
    </location>
</feature>
<dbReference type="EMBL" id="CP121689">
    <property type="protein sequence ID" value="WZL75494.1"/>
    <property type="molecule type" value="Genomic_DNA"/>
</dbReference>
<gene>
    <name evidence="2" type="ORF">QBE54_07815</name>
</gene>
<evidence type="ECO:0008006" key="4">
    <source>
        <dbReference type="Google" id="ProtNLM"/>
    </source>
</evidence>
<proteinExistence type="predicted"/>
<dbReference type="Proteomes" id="UP001461341">
    <property type="component" value="Chromosome"/>
</dbReference>
<feature type="transmembrane region" description="Helical" evidence="1">
    <location>
        <begin position="182"/>
        <end position="201"/>
    </location>
</feature>
<keyword evidence="1" id="KW-1133">Transmembrane helix</keyword>
<feature type="transmembrane region" description="Helical" evidence="1">
    <location>
        <begin position="97"/>
        <end position="122"/>
    </location>
</feature>
<keyword evidence="1" id="KW-0472">Membrane</keyword>
<accession>A0ABZ2Y8Z2</accession>
<evidence type="ECO:0000313" key="2">
    <source>
        <dbReference type="EMBL" id="WZL75494.1"/>
    </source>
</evidence>
<reference evidence="2 3" key="1">
    <citation type="submission" date="2023-03" db="EMBL/GenBank/DDBJ databases">
        <title>Novel Species.</title>
        <authorList>
            <person name="Ma S."/>
        </authorList>
    </citation>
    <scope>NUCLEOTIDE SEQUENCE [LARGE SCALE GENOMIC DNA]</scope>
    <source>
        <strain evidence="2 3">B11</strain>
    </source>
</reference>
<dbReference type="Gene3D" id="3.40.50.150">
    <property type="entry name" value="Vaccinia Virus protein VP39"/>
    <property type="match status" value="1"/>
</dbReference>
<dbReference type="RefSeq" id="WP_369017641.1">
    <property type="nucleotide sequence ID" value="NZ_CP121689.1"/>
</dbReference>
<organism evidence="2 3">
    <name type="scientific">Thermatribacter velox</name>
    <dbReference type="NCBI Taxonomy" id="3039681"/>
    <lineage>
        <taxon>Bacteria</taxon>
        <taxon>Pseudomonadati</taxon>
        <taxon>Atribacterota</taxon>
        <taxon>Atribacteria</taxon>
        <taxon>Atribacterales</taxon>
        <taxon>Thermatribacteraceae</taxon>
        <taxon>Thermatribacter</taxon>
    </lineage>
</organism>
<protein>
    <recommendedName>
        <fullName evidence="4">MFS transporter</fullName>
    </recommendedName>
</protein>
<sequence>MKEEKRLAFGLFLVSSGALAFETILFRVFTFIFGYHFVSLLVALALLGYGIAGSFAPRFPDWFKNDVLFYFGCFVISFWTALVFLPFDVYELFVKPYYFLSLCSLILLSLFPFLAHGLLQVVTFERFPRRFPHFYGLNLLGSACGVALALLLLSVLSEAKALLILALLGFLGGLSRWRWLCFALVVCLLLLPLGMRLSPYLPSKSLLLIPESTLLRTYRNPFEVLEVFSVPSMRVGSGLSTHFQGVPPSAFALVFDHHQLELFPREVADDFLEALLFGLPLRSGKHEKVLVIEGRGGLEVYVSRHAGAQEVTLVTASRAFPRFIDDFVPSFPARMVVASPRHFLERSEETYDVIFVRVPVGRASVFPGSFSFVEDFLFTAEGVKSLLERIREGGVVVFSFFLQNPPSLLPKLVSLLDSAYGKEELARNSVVVKNLDFALLVLKKGGWAKGEVSLLSEELEKHRFDWVYFPGGELEEMERVFDTGKRYARVVEGLLFKGEEGSVFDIRPATDLRPYFRNFFRFLQLRETWKNLRKRWLPFGGAGFLLVLVVLFMVVVFALVALFYPLWRKREKHLPEKAKLFILASICTATGFMFLEISLFVLLSLFVGIPLYTFSLLLLVLLVGSGSGSTWVQLQLERGKTRKFALSHLLNLGGCLFLLVFFKEGLLTLPFLVLVPLFVISFTSGMPFPWLSQKVHRTDPSLFPLIFAYNGFFSVVSSLLAHLLVVFWGLSWAFAVAFLAYLVFWWAIGKGKATFPAVSG</sequence>
<feature type="transmembrane region" description="Helical" evidence="1">
    <location>
        <begin position="30"/>
        <end position="55"/>
    </location>
</feature>
<evidence type="ECO:0000256" key="1">
    <source>
        <dbReference type="SAM" id="Phobius"/>
    </source>
</evidence>
<name>A0ABZ2Y8Z2_9BACT</name>
<feature type="transmembrane region" description="Helical" evidence="1">
    <location>
        <begin position="609"/>
        <end position="632"/>
    </location>
</feature>
<dbReference type="SUPFAM" id="SSF53335">
    <property type="entry name" value="S-adenosyl-L-methionine-dependent methyltransferases"/>
    <property type="match status" value="1"/>
</dbReference>
<feature type="transmembrane region" description="Helical" evidence="1">
    <location>
        <begin position="536"/>
        <end position="567"/>
    </location>
</feature>
<keyword evidence="3" id="KW-1185">Reference proteome</keyword>
<evidence type="ECO:0000313" key="3">
    <source>
        <dbReference type="Proteomes" id="UP001461341"/>
    </source>
</evidence>
<feature type="transmembrane region" description="Helical" evidence="1">
    <location>
        <begin position="579"/>
        <end position="603"/>
    </location>
</feature>
<dbReference type="InterPro" id="IPR029063">
    <property type="entry name" value="SAM-dependent_MTases_sf"/>
</dbReference>
<keyword evidence="1" id="KW-0812">Transmembrane</keyword>
<feature type="transmembrane region" description="Helical" evidence="1">
    <location>
        <begin position="134"/>
        <end position="153"/>
    </location>
</feature>
<feature type="transmembrane region" description="Helical" evidence="1">
    <location>
        <begin position="67"/>
        <end position="85"/>
    </location>
</feature>